<keyword evidence="3" id="KW-0804">Transcription</keyword>
<dbReference type="InterPro" id="IPR000835">
    <property type="entry name" value="HTH_MarR-typ"/>
</dbReference>
<name>A0A0L8VDJ6_9BACT</name>
<dbReference type="PANTHER" id="PTHR38465">
    <property type="entry name" value="HTH-TYPE TRANSCRIPTIONAL REGULATOR MJ1563-RELATED"/>
    <property type="match status" value="1"/>
</dbReference>
<dbReference type="Pfam" id="PF12802">
    <property type="entry name" value="MarR_2"/>
    <property type="match status" value="1"/>
</dbReference>
<feature type="domain" description="HTH marR-type" evidence="4">
    <location>
        <begin position="148"/>
        <end position="198"/>
    </location>
</feature>
<dbReference type="GO" id="GO:0003700">
    <property type="term" value="F:DNA-binding transcription factor activity"/>
    <property type="evidence" value="ECO:0007669"/>
    <property type="project" value="InterPro"/>
</dbReference>
<dbReference type="CDD" id="cd00090">
    <property type="entry name" value="HTH_ARSR"/>
    <property type="match status" value="1"/>
</dbReference>
<evidence type="ECO:0000313" key="6">
    <source>
        <dbReference type="Proteomes" id="UP000036958"/>
    </source>
</evidence>
<dbReference type="RefSeq" id="WP_053180222.1">
    <property type="nucleotide sequence ID" value="NZ_LGIA01000040.1"/>
</dbReference>
<accession>A0A0L8VDJ6</accession>
<keyword evidence="1" id="KW-0805">Transcription regulation</keyword>
<keyword evidence="6" id="KW-1185">Reference proteome</keyword>
<dbReference type="PANTHER" id="PTHR38465:SF1">
    <property type="entry name" value="HTH-TYPE TRANSCRIPTIONAL REGULATOR MJ1563-RELATED"/>
    <property type="match status" value="1"/>
</dbReference>
<dbReference type="AlphaFoldDB" id="A0A0L8VDJ6"/>
<keyword evidence="2" id="KW-0238">DNA-binding</keyword>
<sequence>MKIKYYLMDNPMTEDADDCCAQGTGYEAVTESEIFEYMTRKGSGITTAEAKANYQEFIEMRGRQPEDAMNYSPLMQRSKQHGSRLLIREKHQIMFGLLRTKKTYLYLHPPIRNKMEESERIQKQKELIELIGRQHEKEGYQPVTGRILGLLMVLDKEEYTFDEIVAEMKISKSTASNALKNLELRGVIEYITYPGDRKRYFRFKSGDMDDLVSEIERKINQSIAIINKIIELKKDPNSRNSVFLKNILKSMKFLVNHLDQFQEENTKVN</sequence>
<evidence type="ECO:0000313" key="5">
    <source>
        <dbReference type="EMBL" id="KOH46227.1"/>
    </source>
</evidence>
<dbReference type="OrthoDB" id="1807857at2"/>
<dbReference type="GO" id="GO:0003677">
    <property type="term" value="F:DNA binding"/>
    <property type="evidence" value="ECO:0007669"/>
    <property type="project" value="UniProtKB-KW"/>
</dbReference>
<comment type="caution">
    <text evidence="5">The sequence shown here is derived from an EMBL/GenBank/DDBJ whole genome shotgun (WGS) entry which is preliminary data.</text>
</comment>
<dbReference type="EMBL" id="LGIA01000040">
    <property type="protein sequence ID" value="KOH46227.1"/>
    <property type="molecule type" value="Genomic_DNA"/>
</dbReference>
<dbReference type="STRING" id="1409788.NC99_09550"/>
<organism evidence="5 6">
    <name type="scientific">Sunxiuqinia dokdonensis</name>
    <dbReference type="NCBI Taxonomy" id="1409788"/>
    <lineage>
        <taxon>Bacteria</taxon>
        <taxon>Pseudomonadati</taxon>
        <taxon>Bacteroidota</taxon>
        <taxon>Bacteroidia</taxon>
        <taxon>Marinilabiliales</taxon>
        <taxon>Prolixibacteraceae</taxon>
        <taxon>Sunxiuqinia</taxon>
    </lineage>
</organism>
<dbReference type="Gene3D" id="1.10.10.10">
    <property type="entry name" value="Winged helix-like DNA-binding domain superfamily/Winged helix DNA-binding domain"/>
    <property type="match status" value="1"/>
</dbReference>
<dbReference type="Proteomes" id="UP000036958">
    <property type="component" value="Unassembled WGS sequence"/>
</dbReference>
<gene>
    <name evidence="5" type="ORF">NC99_09550</name>
</gene>
<evidence type="ECO:0000256" key="3">
    <source>
        <dbReference type="ARBA" id="ARBA00023163"/>
    </source>
</evidence>
<dbReference type="InterPro" id="IPR036390">
    <property type="entry name" value="WH_DNA-bd_sf"/>
</dbReference>
<evidence type="ECO:0000259" key="4">
    <source>
        <dbReference type="Pfam" id="PF12802"/>
    </source>
</evidence>
<proteinExistence type="predicted"/>
<dbReference type="SUPFAM" id="SSF46785">
    <property type="entry name" value="Winged helix' DNA-binding domain"/>
    <property type="match status" value="1"/>
</dbReference>
<dbReference type="InterPro" id="IPR052362">
    <property type="entry name" value="HTH-GbsR_regulator"/>
</dbReference>
<dbReference type="InterPro" id="IPR011991">
    <property type="entry name" value="ArsR-like_HTH"/>
</dbReference>
<evidence type="ECO:0000256" key="2">
    <source>
        <dbReference type="ARBA" id="ARBA00023125"/>
    </source>
</evidence>
<evidence type="ECO:0000256" key="1">
    <source>
        <dbReference type="ARBA" id="ARBA00023015"/>
    </source>
</evidence>
<dbReference type="InterPro" id="IPR036388">
    <property type="entry name" value="WH-like_DNA-bd_sf"/>
</dbReference>
<protein>
    <recommendedName>
        <fullName evidence="4">HTH marR-type domain-containing protein</fullName>
    </recommendedName>
</protein>
<reference evidence="6" key="1">
    <citation type="submission" date="2015-07" db="EMBL/GenBank/DDBJ databases">
        <title>Genome sequencing of Sunxiuqinia dokdonensis strain SK.</title>
        <authorList>
            <person name="Ahn S."/>
            <person name="Kim B.-C."/>
        </authorList>
    </citation>
    <scope>NUCLEOTIDE SEQUENCE [LARGE SCALE GENOMIC DNA]</scope>
    <source>
        <strain evidence="6">SK</strain>
    </source>
</reference>